<proteinExistence type="predicted"/>
<gene>
    <name evidence="1" type="ORF">D9756_011635</name>
</gene>
<organism evidence="1 2">
    <name type="scientific">Leucocoprinus leucothites</name>
    <dbReference type="NCBI Taxonomy" id="201217"/>
    <lineage>
        <taxon>Eukaryota</taxon>
        <taxon>Fungi</taxon>
        <taxon>Dikarya</taxon>
        <taxon>Basidiomycota</taxon>
        <taxon>Agaricomycotina</taxon>
        <taxon>Agaricomycetes</taxon>
        <taxon>Agaricomycetidae</taxon>
        <taxon>Agaricales</taxon>
        <taxon>Agaricineae</taxon>
        <taxon>Agaricaceae</taxon>
        <taxon>Leucocoprinus</taxon>
    </lineage>
</organism>
<dbReference type="OrthoDB" id="3112813at2759"/>
<accession>A0A8H5FND2</accession>
<dbReference type="Proteomes" id="UP000559027">
    <property type="component" value="Unassembled WGS sequence"/>
</dbReference>
<dbReference type="EMBL" id="JAACJO010000120">
    <property type="protein sequence ID" value="KAF5343184.1"/>
    <property type="molecule type" value="Genomic_DNA"/>
</dbReference>
<sequence>MASATIIIYETARAPSRSFEVPVPNGRLSFSQNVTFCAQTGYPHIALSMYDIRLHRFIEIGTFVSVEVDTKVDNFLFIVRRAHLSDSECLELSNELKKLCGDENIPSGSSVAIEPGSSSLSTTLGSDQPRIRANYRIGDNRTLKPDESERAVKGWAVTVMFSAAQAPVGPRRTVYIEVVDSDDED</sequence>
<comment type="caution">
    <text evidence="1">The sequence shown here is derived from an EMBL/GenBank/DDBJ whole genome shotgun (WGS) entry which is preliminary data.</text>
</comment>
<dbReference type="AlphaFoldDB" id="A0A8H5FND2"/>
<name>A0A8H5FND2_9AGAR</name>
<protein>
    <submittedName>
        <fullName evidence="1">Uncharacterized protein</fullName>
    </submittedName>
</protein>
<reference evidence="1 2" key="1">
    <citation type="journal article" date="2020" name="ISME J.">
        <title>Uncovering the hidden diversity of litter-decomposition mechanisms in mushroom-forming fungi.</title>
        <authorList>
            <person name="Floudas D."/>
            <person name="Bentzer J."/>
            <person name="Ahren D."/>
            <person name="Johansson T."/>
            <person name="Persson P."/>
            <person name="Tunlid A."/>
        </authorList>
    </citation>
    <scope>NUCLEOTIDE SEQUENCE [LARGE SCALE GENOMIC DNA]</scope>
    <source>
        <strain evidence="1 2">CBS 146.42</strain>
    </source>
</reference>
<keyword evidence="2" id="KW-1185">Reference proteome</keyword>
<evidence type="ECO:0000313" key="1">
    <source>
        <dbReference type="EMBL" id="KAF5343184.1"/>
    </source>
</evidence>
<evidence type="ECO:0000313" key="2">
    <source>
        <dbReference type="Proteomes" id="UP000559027"/>
    </source>
</evidence>